<evidence type="ECO:0000256" key="2">
    <source>
        <dbReference type="ARBA" id="ARBA00012379"/>
    </source>
</evidence>
<organism evidence="7 8">
    <name type="scientific">Collinsella aerofaciens</name>
    <dbReference type="NCBI Taxonomy" id="74426"/>
    <lineage>
        <taxon>Bacteria</taxon>
        <taxon>Bacillati</taxon>
        <taxon>Actinomycetota</taxon>
        <taxon>Coriobacteriia</taxon>
        <taxon>Coriobacteriales</taxon>
        <taxon>Coriobacteriaceae</taxon>
        <taxon>Collinsella</taxon>
    </lineage>
</organism>
<sequence length="152" mass="16413">MKFSSNIQVIQAQFDGPRLKPIYAHGVEDAGCDLKANIPSPITIEPWKSVWVGTGVHLAMPEGMFALQAPRSGLSCNHGITLANAPGIIDPGYRGEIRCKLVNLSDEPYTVYPLERIAQLVFLPFVNAAFMTCDSLPESSRGEDGYGSTGAM</sequence>
<comment type="similarity">
    <text evidence="1">Belongs to the dUTPase family.</text>
</comment>
<dbReference type="GO" id="GO:0046081">
    <property type="term" value="P:dUTP catabolic process"/>
    <property type="evidence" value="ECO:0007669"/>
    <property type="project" value="InterPro"/>
</dbReference>
<evidence type="ECO:0000313" key="8">
    <source>
        <dbReference type="Proteomes" id="UP000330807"/>
    </source>
</evidence>
<dbReference type="PANTHER" id="PTHR11241:SF0">
    <property type="entry name" value="DEOXYURIDINE 5'-TRIPHOSPHATE NUCLEOTIDOHYDROLASE"/>
    <property type="match status" value="1"/>
</dbReference>
<dbReference type="InterPro" id="IPR033704">
    <property type="entry name" value="dUTPase_trimeric"/>
</dbReference>
<dbReference type="Proteomes" id="UP000330807">
    <property type="component" value="Unassembled WGS sequence"/>
</dbReference>
<keyword evidence="3 7" id="KW-0378">Hydrolase</keyword>
<keyword evidence="4" id="KW-0546">Nucleotide metabolism</keyword>
<dbReference type="Pfam" id="PF00692">
    <property type="entry name" value="dUTPase"/>
    <property type="match status" value="1"/>
</dbReference>
<dbReference type="InterPro" id="IPR036157">
    <property type="entry name" value="dUTPase-like_sf"/>
</dbReference>
<evidence type="ECO:0000256" key="1">
    <source>
        <dbReference type="ARBA" id="ARBA00006581"/>
    </source>
</evidence>
<dbReference type="GO" id="GO:0000287">
    <property type="term" value="F:magnesium ion binding"/>
    <property type="evidence" value="ECO:0007669"/>
    <property type="project" value="InterPro"/>
</dbReference>
<evidence type="ECO:0000256" key="5">
    <source>
        <dbReference type="ARBA" id="ARBA00047686"/>
    </source>
</evidence>
<protein>
    <recommendedName>
        <fullName evidence="2">dUTP diphosphatase</fullName>
        <ecNumber evidence="2">3.6.1.23</ecNumber>
    </recommendedName>
</protein>
<proteinExistence type="inferred from homology"/>
<dbReference type="GO" id="GO:0006226">
    <property type="term" value="P:dUMP biosynthetic process"/>
    <property type="evidence" value="ECO:0007669"/>
    <property type="project" value="InterPro"/>
</dbReference>
<dbReference type="EMBL" id="CABWIH010000060">
    <property type="protein sequence ID" value="VWM02682.1"/>
    <property type="molecule type" value="Genomic_DNA"/>
</dbReference>
<evidence type="ECO:0000256" key="4">
    <source>
        <dbReference type="ARBA" id="ARBA00023080"/>
    </source>
</evidence>
<dbReference type="SUPFAM" id="SSF51283">
    <property type="entry name" value="dUTPase-like"/>
    <property type="match status" value="1"/>
</dbReference>
<dbReference type="EC" id="3.6.1.23" evidence="2"/>
<gene>
    <name evidence="7" type="primary">dut_3</name>
    <name evidence="7" type="ORF">LMKDKBCB_02312</name>
</gene>
<dbReference type="NCBIfam" id="NF001862">
    <property type="entry name" value="PRK00601.1"/>
    <property type="match status" value="1"/>
</dbReference>
<dbReference type="AlphaFoldDB" id="A0A5K1JEF5"/>
<dbReference type="NCBIfam" id="TIGR00576">
    <property type="entry name" value="dut"/>
    <property type="match status" value="1"/>
</dbReference>
<dbReference type="Gene3D" id="2.70.40.10">
    <property type="match status" value="1"/>
</dbReference>
<accession>A0A5K1JEF5</accession>
<dbReference type="InterPro" id="IPR029054">
    <property type="entry name" value="dUTPase-like"/>
</dbReference>
<evidence type="ECO:0000313" key="7">
    <source>
        <dbReference type="EMBL" id="VWM02682.1"/>
    </source>
</evidence>
<dbReference type="GO" id="GO:0004170">
    <property type="term" value="F:dUTP diphosphatase activity"/>
    <property type="evidence" value="ECO:0007669"/>
    <property type="project" value="UniProtKB-EC"/>
</dbReference>
<dbReference type="InterPro" id="IPR008181">
    <property type="entry name" value="dUTPase"/>
</dbReference>
<dbReference type="PANTHER" id="PTHR11241">
    <property type="entry name" value="DEOXYURIDINE 5'-TRIPHOSPHATE NUCLEOTIDOHYDROLASE"/>
    <property type="match status" value="1"/>
</dbReference>
<reference evidence="7 8" key="1">
    <citation type="submission" date="2019-10" db="EMBL/GenBank/DDBJ databases">
        <authorList>
            <person name="Wolf R A."/>
        </authorList>
    </citation>
    <scope>NUCLEOTIDE SEQUENCE [LARGE SCALE GENOMIC DNA]</scope>
    <source>
        <strain evidence="7">Collinsella_aerofaciens_AK_138A</strain>
    </source>
</reference>
<name>A0A5K1JEF5_9ACTN</name>
<comment type="catalytic activity">
    <reaction evidence="5">
        <text>dUTP + H2O = dUMP + diphosphate + H(+)</text>
        <dbReference type="Rhea" id="RHEA:10248"/>
        <dbReference type="ChEBI" id="CHEBI:15377"/>
        <dbReference type="ChEBI" id="CHEBI:15378"/>
        <dbReference type="ChEBI" id="CHEBI:33019"/>
        <dbReference type="ChEBI" id="CHEBI:61555"/>
        <dbReference type="ChEBI" id="CHEBI:246422"/>
        <dbReference type="EC" id="3.6.1.23"/>
    </reaction>
</comment>
<dbReference type="RefSeq" id="WP_156064251.1">
    <property type="nucleotide sequence ID" value="NZ_CABWIH010000060.1"/>
</dbReference>
<evidence type="ECO:0000256" key="3">
    <source>
        <dbReference type="ARBA" id="ARBA00022801"/>
    </source>
</evidence>
<evidence type="ECO:0000259" key="6">
    <source>
        <dbReference type="Pfam" id="PF00692"/>
    </source>
</evidence>
<feature type="domain" description="dUTPase-like" evidence="6">
    <location>
        <begin position="28"/>
        <end position="150"/>
    </location>
</feature>
<dbReference type="CDD" id="cd07557">
    <property type="entry name" value="trimeric_dUTPase"/>
    <property type="match status" value="1"/>
</dbReference>